<name>A0A9Q8LBD8_PASFU</name>
<evidence type="ECO:0000313" key="2">
    <source>
        <dbReference type="EMBL" id="UJO14261.1"/>
    </source>
</evidence>
<dbReference type="Proteomes" id="UP000756132">
    <property type="component" value="Chromosome 2"/>
</dbReference>
<dbReference type="EMBL" id="CP090164">
    <property type="protein sequence ID" value="UJO14261.1"/>
    <property type="molecule type" value="Genomic_DNA"/>
</dbReference>
<keyword evidence="3" id="KW-1185">Reference proteome</keyword>
<reference evidence="2" key="1">
    <citation type="submission" date="2021-12" db="EMBL/GenBank/DDBJ databases">
        <authorList>
            <person name="Zaccaron A."/>
            <person name="Stergiopoulos I."/>
        </authorList>
    </citation>
    <scope>NUCLEOTIDE SEQUENCE</scope>
    <source>
        <strain evidence="2">Race5_Kim</strain>
    </source>
</reference>
<organism evidence="2 3">
    <name type="scientific">Passalora fulva</name>
    <name type="common">Tomato leaf mold</name>
    <name type="synonym">Cladosporium fulvum</name>
    <dbReference type="NCBI Taxonomy" id="5499"/>
    <lineage>
        <taxon>Eukaryota</taxon>
        <taxon>Fungi</taxon>
        <taxon>Dikarya</taxon>
        <taxon>Ascomycota</taxon>
        <taxon>Pezizomycotina</taxon>
        <taxon>Dothideomycetes</taxon>
        <taxon>Dothideomycetidae</taxon>
        <taxon>Mycosphaerellales</taxon>
        <taxon>Mycosphaerellaceae</taxon>
        <taxon>Fulvia</taxon>
    </lineage>
</organism>
<accession>A0A9Q8LBD8</accession>
<proteinExistence type="predicted"/>
<evidence type="ECO:0000313" key="3">
    <source>
        <dbReference type="Proteomes" id="UP000756132"/>
    </source>
</evidence>
<evidence type="ECO:0000256" key="1">
    <source>
        <dbReference type="SAM" id="Coils"/>
    </source>
</evidence>
<keyword evidence="1" id="KW-0175">Coiled coil</keyword>
<dbReference type="KEGG" id="ffu:CLAFUR5_03753"/>
<reference evidence="2" key="2">
    <citation type="journal article" date="2022" name="Microb. Genom.">
        <title>A chromosome-scale genome assembly of the tomato pathogen Cladosporium fulvum reveals a compartmentalized genome architecture and the presence of a dispensable chromosome.</title>
        <authorList>
            <person name="Zaccaron A.Z."/>
            <person name="Chen L.H."/>
            <person name="Samaras A."/>
            <person name="Stergiopoulos I."/>
        </authorList>
    </citation>
    <scope>NUCLEOTIDE SEQUENCE</scope>
    <source>
        <strain evidence="2">Race5_Kim</strain>
    </source>
</reference>
<protein>
    <submittedName>
        <fullName evidence="2">Uncharacterized protein</fullName>
    </submittedName>
</protein>
<sequence length="128" mass="14967">MDPESQKKILELEQGLDALKQRCAELRARQIEEEEKEDAASPERQEKIQRLEARIRHLLEECLIGRLDAYEREQDLILALQDAYIAQLKENIVASWGEVPKPKEEYEGWDATRTSKEILQWVMDKFGG</sequence>
<dbReference type="RefSeq" id="XP_047758627.1">
    <property type="nucleotide sequence ID" value="XM_047902901.1"/>
</dbReference>
<feature type="coiled-coil region" evidence="1">
    <location>
        <begin position="9"/>
        <end position="61"/>
    </location>
</feature>
<dbReference type="AlphaFoldDB" id="A0A9Q8LBD8"/>
<dbReference type="GeneID" id="71983631"/>
<gene>
    <name evidence="2" type="ORF">CLAFUR5_03753</name>
</gene>